<name>A0A2U1E4R6_9FIRM</name>
<protein>
    <submittedName>
        <fullName evidence="2">Uncharacterized protein</fullName>
    </submittedName>
</protein>
<keyword evidence="3" id="KW-1185">Reference proteome</keyword>
<dbReference type="Proteomes" id="UP000245793">
    <property type="component" value="Unassembled WGS sequence"/>
</dbReference>
<keyword evidence="1" id="KW-0472">Membrane</keyword>
<gene>
    <name evidence="2" type="ORF">C7381_10380</name>
</gene>
<evidence type="ECO:0000313" key="3">
    <source>
        <dbReference type="Proteomes" id="UP000245793"/>
    </source>
</evidence>
<feature type="transmembrane region" description="Helical" evidence="1">
    <location>
        <begin position="6"/>
        <end position="24"/>
    </location>
</feature>
<dbReference type="AlphaFoldDB" id="A0A2U1E4R6"/>
<dbReference type="RefSeq" id="WP_116479864.1">
    <property type="nucleotide sequence ID" value="NZ_CP096650.1"/>
</dbReference>
<evidence type="ECO:0000313" key="2">
    <source>
        <dbReference type="EMBL" id="PVY94842.1"/>
    </source>
</evidence>
<proteinExistence type="predicted"/>
<comment type="caution">
    <text evidence="2">The sequence shown here is derived from an EMBL/GenBank/DDBJ whole genome shotgun (WGS) entry which is preliminary data.</text>
</comment>
<accession>A0A2U1E4R6</accession>
<evidence type="ECO:0000256" key="1">
    <source>
        <dbReference type="SAM" id="Phobius"/>
    </source>
</evidence>
<keyword evidence="1" id="KW-1133">Transmembrane helix</keyword>
<sequence length="70" mass="8003">MNGTSKGLVILFLIIAGNYIYNSIKISKINKMETLEENKVVELNFSKSIQIISMLVMTILVIMFTWSMGW</sequence>
<reference evidence="2 3" key="1">
    <citation type="submission" date="2018-04" db="EMBL/GenBank/DDBJ databases">
        <title>Genomic Encyclopedia of Type Strains, Phase IV (KMG-IV): sequencing the most valuable type-strain genomes for metagenomic binning, comparative biology and taxonomic classification.</title>
        <authorList>
            <person name="Goeker M."/>
        </authorList>
    </citation>
    <scope>NUCLEOTIDE SEQUENCE [LARGE SCALE GENOMIC DNA]</scope>
    <source>
        <strain evidence="2 3">DSM 20705</strain>
    </source>
</reference>
<dbReference type="EMBL" id="QEKV01000003">
    <property type="protein sequence ID" value="PVY94842.1"/>
    <property type="molecule type" value="Genomic_DNA"/>
</dbReference>
<keyword evidence="1" id="KW-0812">Transmembrane</keyword>
<feature type="transmembrane region" description="Helical" evidence="1">
    <location>
        <begin position="45"/>
        <end position="66"/>
    </location>
</feature>
<organism evidence="2 3">
    <name type="scientific">Ezakiella coagulans</name>
    <dbReference type="NCBI Taxonomy" id="46507"/>
    <lineage>
        <taxon>Bacteria</taxon>
        <taxon>Bacillati</taxon>
        <taxon>Bacillota</taxon>
        <taxon>Tissierellia</taxon>
        <taxon>Ezakiella</taxon>
    </lineage>
</organism>